<dbReference type="RefSeq" id="WP_184059339.1">
    <property type="nucleotide sequence ID" value="NZ_JACIJK010000009.1"/>
</dbReference>
<keyword evidence="2" id="KW-1185">Reference proteome</keyword>
<name>A0A7W9BFE3_9SPHN</name>
<sequence length="248" mass="26700">MFYNLVRIFRLRQEGEQVRASSQGRHEHLAPEVAQAVEDAIAELGPGAIEAQVRNRSAEICRERGLPQPSRNAVWTRFGRPNQAFELGPRLGVSAGAILDCCPLAIDVEQDGHSYPANLLTLVDVSTGVMPGRALIAGLPTPDDVIRVLRKHPNAKGASIVSSSGIPPQVVGELSQNPDRSVSIAPIRSLRAGAATRAIFGLRIGRVPLAPRRKEVGGPDVPPPLPFDQVREVVHALVDERNAELQDA</sequence>
<accession>A0A7W9BFE3</accession>
<evidence type="ECO:0000313" key="2">
    <source>
        <dbReference type="Proteomes" id="UP000546200"/>
    </source>
</evidence>
<evidence type="ECO:0000313" key="1">
    <source>
        <dbReference type="EMBL" id="MBB5716250.1"/>
    </source>
</evidence>
<reference evidence="1 2" key="1">
    <citation type="submission" date="2020-08" db="EMBL/GenBank/DDBJ databases">
        <title>Genomic Encyclopedia of Type Strains, Phase IV (KMG-IV): sequencing the most valuable type-strain genomes for metagenomic binning, comparative biology and taxonomic classification.</title>
        <authorList>
            <person name="Goeker M."/>
        </authorList>
    </citation>
    <scope>NUCLEOTIDE SEQUENCE [LARGE SCALE GENOMIC DNA]</scope>
    <source>
        <strain evidence="1 2">DSM 100044</strain>
    </source>
</reference>
<gene>
    <name evidence="1" type="ORF">FHS94_003110</name>
</gene>
<comment type="caution">
    <text evidence="1">The sequence shown here is derived from an EMBL/GenBank/DDBJ whole genome shotgun (WGS) entry which is preliminary data.</text>
</comment>
<protein>
    <submittedName>
        <fullName evidence="1">Uncharacterized protein</fullName>
    </submittedName>
</protein>
<dbReference type="AlphaFoldDB" id="A0A7W9BFE3"/>
<dbReference type="Proteomes" id="UP000546200">
    <property type="component" value="Unassembled WGS sequence"/>
</dbReference>
<dbReference type="EMBL" id="JACIJK010000009">
    <property type="protein sequence ID" value="MBB5716250.1"/>
    <property type="molecule type" value="Genomic_DNA"/>
</dbReference>
<organism evidence="1 2">
    <name type="scientific">Sphingomonas aerophila</name>
    <dbReference type="NCBI Taxonomy" id="1344948"/>
    <lineage>
        <taxon>Bacteria</taxon>
        <taxon>Pseudomonadati</taxon>
        <taxon>Pseudomonadota</taxon>
        <taxon>Alphaproteobacteria</taxon>
        <taxon>Sphingomonadales</taxon>
        <taxon>Sphingomonadaceae</taxon>
        <taxon>Sphingomonas</taxon>
    </lineage>
</organism>
<proteinExistence type="predicted"/>